<protein>
    <submittedName>
        <fullName evidence="1">Uncharacterized protein</fullName>
    </submittedName>
</protein>
<proteinExistence type="predicted"/>
<organism evidence="1 2">
    <name type="scientific">Mya arenaria</name>
    <name type="common">Soft-shell clam</name>
    <dbReference type="NCBI Taxonomy" id="6604"/>
    <lineage>
        <taxon>Eukaryota</taxon>
        <taxon>Metazoa</taxon>
        <taxon>Spiralia</taxon>
        <taxon>Lophotrochozoa</taxon>
        <taxon>Mollusca</taxon>
        <taxon>Bivalvia</taxon>
        <taxon>Autobranchia</taxon>
        <taxon>Heteroconchia</taxon>
        <taxon>Euheterodonta</taxon>
        <taxon>Imparidentia</taxon>
        <taxon>Neoheterodontei</taxon>
        <taxon>Myida</taxon>
        <taxon>Myoidea</taxon>
        <taxon>Myidae</taxon>
        <taxon>Mya</taxon>
    </lineage>
</organism>
<sequence>VCPGKTGEVSVLKVSVWGRQGRSLCSRCVSGEDRGGQCAQGECLGKTGEVTVLKVCVRGRRGRSVYGEVRVEITVLYLSVGEDKGGYCALCEAQAMTTSKWDLLGEDENKQGNEEDIDG</sequence>
<feature type="non-terminal residue" evidence="1">
    <location>
        <position position="119"/>
    </location>
</feature>
<name>A0ABY7G2H5_MYAAR</name>
<feature type="non-terminal residue" evidence="1">
    <location>
        <position position="1"/>
    </location>
</feature>
<evidence type="ECO:0000313" key="1">
    <source>
        <dbReference type="EMBL" id="WAR28112.1"/>
    </source>
</evidence>
<reference evidence="1" key="1">
    <citation type="submission" date="2022-11" db="EMBL/GenBank/DDBJ databases">
        <title>Centuries of genome instability and evolution in soft-shell clam transmissible cancer (bioRxiv).</title>
        <authorList>
            <person name="Hart S.F.M."/>
            <person name="Yonemitsu M.A."/>
            <person name="Giersch R.M."/>
            <person name="Beal B.F."/>
            <person name="Arriagada G."/>
            <person name="Davis B.W."/>
            <person name="Ostrander E.A."/>
            <person name="Goff S.P."/>
            <person name="Metzger M.J."/>
        </authorList>
    </citation>
    <scope>NUCLEOTIDE SEQUENCE</scope>
    <source>
        <strain evidence="1">MELC-2E11</strain>
        <tissue evidence="1">Siphon/mantle</tissue>
    </source>
</reference>
<dbReference type="Proteomes" id="UP001164746">
    <property type="component" value="Chromosome 15"/>
</dbReference>
<keyword evidence="2" id="KW-1185">Reference proteome</keyword>
<dbReference type="EMBL" id="CP111026">
    <property type="protein sequence ID" value="WAR28112.1"/>
    <property type="molecule type" value="Genomic_DNA"/>
</dbReference>
<accession>A0ABY7G2H5</accession>
<gene>
    <name evidence="1" type="ORF">MAR_013816</name>
</gene>
<evidence type="ECO:0000313" key="2">
    <source>
        <dbReference type="Proteomes" id="UP001164746"/>
    </source>
</evidence>